<dbReference type="Proteomes" id="UP000186026">
    <property type="component" value="Unassembled WGS sequence"/>
</dbReference>
<dbReference type="AlphaFoldDB" id="A0A1N7PSW8"/>
<evidence type="ECO:0000313" key="2">
    <source>
        <dbReference type="Proteomes" id="UP000186026"/>
    </source>
</evidence>
<evidence type="ECO:0000313" key="1">
    <source>
        <dbReference type="EMBL" id="SIT13517.1"/>
    </source>
</evidence>
<dbReference type="EMBL" id="FTOP01000020">
    <property type="protein sequence ID" value="SIT13517.1"/>
    <property type="molecule type" value="Genomic_DNA"/>
</dbReference>
<gene>
    <name evidence="1" type="ORF">SAMN05421761_12012</name>
</gene>
<organism evidence="1 2">
    <name type="scientific">Belliella pelovolcani</name>
    <dbReference type="NCBI Taxonomy" id="529505"/>
    <lineage>
        <taxon>Bacteria</taxon>
        <taxon>Pseudomonadati</taxon>
        <taxon>Bacteroidota</taxon>
        <taxon>Cytophagia</taxon>
        <taxon>Cytophagales</taxon>
        <taxon>Cyclobacteriaceae</taxon>
        <taxon>Belliella</taxon>
    </lineage>
</organism>
<keyword evidence="2" id="KW-1185">Reference proteome</keyword>
<dbReference type="RefSeq" id="WP_175606654.1">
    <property type="nucleotide sequence ID" value="NZ_FTOP01000006.1"/>
</dbReference>
<sequence length="51" mass="5716">MKASTTHINLFARPQHTLPSRVEGLACTSPYQLGRIISLQEIQRNIIKSPV</sequence>
<accession>A0A1N7PSW8</accession>
<reference evidence="2" key="1">
    <citation type="submission" date="2017-01" db="EMBL/GenBank/DDBJ databases">
        <authorList>
            <person name="Varghese N."/>
            <person name="Submissions S."/>
        </authorList>
    </citation>
    <scope>NUCLEOTIDE SEQUENCE [LARGE SCALE GENOMIC DNA]</scope>
    <source>
        <strain evidence="2">DSM 46698</strain>
    </source>
</reference>
<protein>
    <submittedName>
        <fullName evidence="1">Uncharacterized protein</fullName>
    </submittedName>
</protein>
<proteinExistence type="predicted"/>
<name>A0A1N7PSW8_9BACT</name>